<evidence type="ECO:0000256" key="4">
    <source>
        <dbReference type="ARBA" id="ARBA00023242"/>
    </source>
</evidence>
<comment type="subcellular location">
    <subcellularLocation>
        <location evidence="1 5">Nucleus</location>
    </subcellularLocation>
</comment>
<dbReference type="Proteomes" id="UP001642540">
    <property type="component" value="Unassembled WGS sequence"/>
</dbReference>
<comment type="function">
    <text evidence="5">Required for correct functioning of the GINS complex, a complex that plays an essential role in the initiation of DNA replication, and progression of DNA replication forks. GINS complex seems to bind preferentially to single-stranded DNA.</text>
</comment>
<feature type="domain" description="GINS subunit" evidence="6">
    <location>
        <begin position="47"/>
        <end position="129"/>
    </location>
</feature>
<dbReference type="InterPro" id="IPR056783">
    <property type="entry name" value="PSF1_C"/>
</dbReference>
<evidence type="ECO:0000256" key="2">
    <source>
        <dbReference type="ARBA" id="ARBA00006677"/>
    </source>
</evidence>
<organism evidence="8 9">
    <name type="scientific">Orchesella dallaii</name>
    <dbReference type="NCBI Taxonomy" id="48710"/>
    <lineage>
        <taxon>Eukaryota</taxon>
        <taxon>Metazoa</taxon>
        <taxon>Ecdysozoa</taxon>
        <taxon>Arthropoda</taxon>
        <taxon>Hexapoda</taxon>
        <taxon>Collembola</taxon>
        <taxon>Entomobryomorpha</taxon>
        <taxon>Entomobryoidea</taxon>
        <taxon>Orchesellidae</taxon>
        <taxon>Orchesellinae</taxon>
        <taxon>Orchesella</taxon>
    </lineage>
</organism>
<dbReference type="Pfam" id="PF24997">
    <property type="entry name" value="PSF1_C"/>
    <property type="match status" value="1"/>
</dbReference>
<evidence type="ECO:0000313" key="9">
    <source>
        <dbReference type="Proteomes" id="UP001642540"/>
    </source>
</evidence>
<dbReference type="Pfam" id="PF05916">
    <property type="entry name" value="Sld5"/>
    <property type="match status" value="1"/>
</dbReference>
<comment type="caution">
    <text evidence="8">The sequence shown here is derived from an EMBL/GenBank/DDBJ whole genome shotgun (WGS) entry which is preliminary data.</text>
</comment>
<dbReference type="CDD" id="cd11710">
    <property type="entry name" value="GINS_A_psf1"/>
    <property type="match status" value="1"/>
</dbReference>
<evidence type="ECO:0000259" key="7">
    <source>
        <dbReference type="Pfam" id="PF24997"/>
    </source>
</evidence>
<accession>A0ABP1RCS1</accession>
<dbReference type="Gene3D" id="1.20.58.1030">
    <property type="match status" value="1"/>
</dbReference>
<reference evidence="8 9" key="1">
    <citation type="submission" date="2024-08" db="EMBL/GenBank/DDBJ databases">
        <authorList>
            <person name="Cucini C."/>
            <person name="Frati F."/>
        </authorList>
    </citation>
    <scope>NUCLEOTIDE SEQUENCE [LARGE SCALE GENOMIC DNA]</scope>
</reference>
<dbReference type="InterPro" id="IPR005339">
    <property type="entry name" value="GINS_Psf1"/>
</dbReference>
<keyword evidence="4 5" id="KW-0539">Nucleus</keyword>
<dbReference type="SUPFAM" id="SSF158573">
    <property type="entry name" value="GINS helical bundle-like"/>
    <property type="match status" value="1"/>
</dbReference>
<dbReference type="EMBL" id="CAXLJM020000069">
    <property type="protein sequence ID" value="CAL8125693.1"/>
    <property type="molecule type" value="Genomic_DNA"/>
</dbReference>
<keyword evidence="9" id="KW-1185">Reference proteome</keyword>
<feature type="domain" description="DNA replication complex GINS protein PSF1 C-terminal" evidence="7">
    <location>
        <begin position="147"/>
        <end position="193"/>
    </location>
</feature>
<evidence type="ECO:0000256" key="5">
    <source>
        <dbReference type="RuleBase" id="RU368085"/>
    </source>
</evidence>
<dbReference type="InterPro" id="IPR036224">
    <property type="entry name" value="GINS_bundle-like_dom_sf"/>
</dbReference>
<evidence type="ECO:0000256" key="3">
    <source>
        <dbReference type="ARBA" id="ARBA00022705"/>
    </source>
</evidence>
<protein>
    <recommendedName>
        <fullName evidence="5">DNA replication complex GINS protein PSF1</fullName>
    </recommendedName>
</protein>
<dbReference type="CDD" id="cd21696">
    <property type="entry name" value="GINS_B_Psf1"/>
    <property type="match status" value="1"/>
</dbReference>
<evidence type="ECO:0000259" key="6">
    <source>
        <dbReference type="Pfam" id="PF05916"/>
    </source>
</evidence>
<evidence type="ECO:0000256" key="1">
    <source>
        <dbReference type="ARBA" id="ARBA00004123"/>
    </source>
</evidence>
<evidence type="ECO:0000313" key="8">
    <source>
        <dbReference type="EMBL" id="CAL8125693.1"/>
    </source>
</evidence>
<dbReference type="InterPro" id="IPR021151">
    <property type="entry name" value="GINS_A"/>
</dbReference>
<sequence>MSGMYGEIALELIKELDRHKGKLPPFQENELRQALDEMQILFEQNQRDVSMNIPGNPEFLAALHLRHAALERNKQCILAYLYTRLKVITDLRWDHGPVIPAEVRANMTEQEVQFFANYNKTLANYMGSLGENHGLDLTQDLKPPKTLMVEIRVLQDYGEFELEDGTSVLLKKDSVHFLPMSQCEALVQQKIVEVVQKQKSLHQK</sequence>
<dbReference type="PANTHER" id="PTHR12914:SF2">
    <property type="entry name" value="DNA REPLICATION COMPLEX GINS PROTEIN PSF1"/>
    <property type="match status" value="1"/>
</dbReference>
<comment type="similarity">
    <text evidence="2 5">Belongs to the GINS1/PSF1 family.</text>
</comment>
<proteinExistence type="inferred from homology"/>
<gene>
    <name evidence="8" type="ORF">ODALV1_LOCUS21081</name>
</gene>
<comment type="subunit">
    <text evidence="5">Component of the GINS complex.</text>
</comment>
<dbReference type="PANTHER" id="PTHR12914">
    <property type="entry name" value="PARTNER OF SLD5"/>
    <property type="match status" value="1"/>
</dbReference>
<keyword evidence="3 5" id="KW-0235">DNA replication</keyword>
<name>A0ABP1RCS1_9HEXA</name>